<name>A0A8I1EHV8_PSEPU</name>
<organism evidence="2 3">
    <name type="scientific">Pseudomonas putida</name>
    <name type="common">Arthrobacter siderocapsulatus</name>
    <dbReference type="NCBI Taxonomy" id="303"/>
    <lineage>
        <taxon>Bacteria</taxon>
        <taxon>Pseudomonadati</taxon>
        <taxon>Pseudomonadota</taxon>
        <taxon>Gammaproteobacteria</taxon>
        <taxon>Pseudomonadales</taxon>
        <taxon>Pseudomonadaceae</taxon>
        <taxon>Pseudomonas</taxon>
    </lineage>
</organism>
<dbReference type="RefSeq" id="WP_198747733.1">
    <property type="nucleotide sequence ID" value="NZ_JAEHTE010000023.1"/>
</dbReference>
<evidence type="ECO:0000256" key="1">
    <source>
        <dbReference type="SAM" id="MobiDB-lite"/>
    </source>
</evidence>
<gene>
    <name evidence="2" type="ORF">JEU22_18015</name>
</gene>
<comment type="caution">
    <text evidence="2">The sequence shown here is derived from an EMBL/GenBank/DDBJ whole genome shotgun (WGS) entry which is preliminary data.</text>
</comment>
<protein>
    <submittedName>
        <fullName evidence="2">Uncharacterized protein</fullName>
    </submittedName>
</protein>
<dbReference type="Proteomes" id="UP000637061">
    <property type="component" value="Unassembled WGS sequence"/>
</dbReference>
<feature type="region of interest" description="Disordered" evidence="1">
    <location>
        <begin position="21"/>
        <end position="54"/>
    </location>
</feature>
<evidence type="ECO:0000313" key="2">
    <source>
        <dbReference type="EMBL" id="MBI6885806.1"/>
    </source>
</evidence>
<dbReference type="EMBL" id="JAEHTE010000023">
    <property type="protein sequence ID" value="MBI6885806.1"/>
    <property type="molecule type" value="Genomic_DNA"/>
</dbReference>
<reference evidence="2" key="1">
    <citation type="submission" date="2020-12" db="EMBL/GenBank/DDBJ databases">
        <title>Enhanced detection system for hospital associated transmission using whole genome sequencing surveillance.</title>
        <authorList>
            <person name="Harrison L.H."/>
            <person name="Van Tyne D."/>
            <person name="Marsh J.W."/>
            <person name="Griffith M.P."/>
            <person name="Snyder D.J."/>
            <person name="Cooper V.S."/>
            <person name="Mustapha M."/>
        </authorList>
    </citation>
    <scope>NUCLEOTIDE SEQUENCE</scope>
    <source>
        <strain evidence="2">PSB00042</strain>
    </source>
</reference>
<accession>A0A8I1EHV8</accession>
<proteinExistence type="predicted"/>
<feature type="compositionally biased region" description="Basic residues" evidence="1">
    <location>
        <begin position="38"/>
        <end position="54"/>
    </location>
</feature>
<sequence>MEERLADSMIKSTASKGRIAGHLLTGPAVGKTGGKPIAKAKRKAQRAARRKSRT</sequence>
<evidence type="ECO:0000313" key="3">
    <source>
        <dbReference type="Proteomes" id="UP000637061"/>
    </source>
</evidence>
<dbReference type="AlphaFoldDB" id="A0A8I1EHV8"/>